<evidence type="ECO:0000256" key="7">
    <source>
        <dbReference type="ARBA" id="ARBA00022989"/>
    </source>
</evidence>
<evidence type="ECO:0000259" key="11">
    <source>
        <dbReference type="PROSITE" id="PS50893"/>
    </source>
</evidence>
<dbReference type="Gene3D" id="1.20.1560.10">
    <property type="entry name" value="ABC transporter type 1, transmembrane domain"/>
    <property type="match status" value="1"/>
</dbReference>
<keyword evidence="6" id="KW-0067">ATP-binding</keyword>
<feature type="domain" description="ABC transporter" evidence="11">
    <location>
        <begin position="338"/>
        <end position="581"/>
    </location>
</feature>
<keyword evidence="8 10" id="KW-0472">Membrane</keyword>
<accession>A0A919SKU7</accession>
<dbReference type="RefSeq" id="WP_212998365.1">
    <property type="nucleotide sequence ID" value="NZ_BAAATW010000012.1"/>
</dbReference>
<evidence type="ECO:0000256" key="5">
    <source>
        <dbReference type="ARBA" id="ARBA00022741"/>
    </source>
</evidence>
<dbReference type="SUPFAM" id="SSF90123">
    <property type="entry name" value="ABC transporter transmembrane region"/>
    <property type="match status" value="1"/>
</dbReference>
<dbReference type="InterPro" id="IPR039421">
    <property type="entry name" value="Type_1_exporter"/>
</dbReference>
<dbReference type="InterPro" id="IPR036640">
    <property type="entry name" value="ABC1_TM_sf"/>
</dbReference>
<dbReference type="Pfam" id="PF00005">
    <property type="entry name" value="ABC_tran"/>
    <property type="match status" value="1"/>
</dbReference>
<feature type="transmembrane region" description="Helical" evidence="10">
    <location>
        <begin position="159"/>
        <end position="178"/>
    </location>
</feature>
<dbReference type="GO" id="GO:0034040">
    <property type="term" value="F:ATPase-coupled lipid transmembrane transporter activity"/>
    <property type="evidence" value="ECO:0007669"/>
    <property type="project" value="TreeGrafter"/>
</dbReference>
<feature type="transmembrane region" description="Helical" evidence="10">
    <location>
        <begin position="48"/>
        <end position="67"/>
    </location>
</feature>
<dbReference type="Gene3D" id="3.40.50.300">
    <property type="entry name" value="P-loop containing nucleotide triphosphate hydrolases"/>
    <property type="match status" value="1"/>
</dbReference>
<evidence type="ECO:0000256" key="4">
    <source>
        <dbReference type="ARBA" id="ARBA00022692"/>
    </source>
</evidence>
<dbReference type="Proteomes" id="UP000680865">
    <property type="component" value="Unassembled WGS sequence"/>
</dbReference>
<dbReference type="GO" id="GO:0005524">
    <property type="term" value="F:ATP binding"/>
    <property type="evidence" value="ECO:0007669"/>
    <property type="project" value="UniProtKB-KW"/>
</dbReference>
<evidence type="ECO:0000256" key="9">
    <source>
        <dbReference type="ARBA" id="ARBA00061644"/>
    </source>
</evidence>
<sequence length="590" mass="62611">MTAARLRLLRLLSAGGATAVTALVLLHVLGTVVPLLSAVATGRLINDLSGAGPVAASAVAVVGLLFVDQTVWLVRDLVAGLVVTRVDGRLRATVRALTAGGLSLDVLESTGFGDRAARTVDNGRGLGRRRSPGAAAAGQLAVIFRMAGALGATVLLASYFPLLAVLLLAVSLVARMIVRRQWVGLIDTLDADLLGQRRLFHLSELAVSDAAKETRLYGLGHWLAMRFRAVGHATYGPAWRQLWTVLRRQWITLILVTGAAAAALAVPGRAALGGSLDAGQLVTCVLAAWAIFRITAMGPEAYDIEYGLRGSEAAAELVRAYGRKSGQLTAVPDRPPVVKFEDVVFRYPGEPRAVLDGLTLTLHPGETVAVVGENGAGKTTFVKLLGGLYRPTSGRITVDGTDLAELDVARWRRRLSVLFQDFVHYPMNLRDNVALAAPEFSGGDDAVREALERAGAGELLAGLPDGLDTSLWQRGAGGQDLSGGQWQRVALARTLYAATAGRRVLVLDEPTAHLDIRAEAEFHERVVQRVDGVTTVLISHRLSTVRPAGRIVLLSGGRVTEDGTHDELLALGGDYARFYTLQASAFGGPR</sequence>
<evidence type="ECO:0000313" key="12">
    <source>
        <dbReference type="EMBL" id="GIM73574.1"/>
    </source>
</evidence>
<gene>
    <name evidence="12" type="ORF">Aco04nite_36000</name>
</gene>
<comment type="caution">
    <text evidence="12">The sequence shown here is derived from an EMBL/GenBank/DDBJ whole genome shotgun (WGS) entry which is preliminary data.</text>
</comment>
<dbReference type="InterPro" id="IPR003439">
    <property type="entry name" value="ABC_transporter-like_ATP-bd"/>
</dbReference>
<reference evidence="12" key="1">
    <citation type="submission" date="2021-03" db="EMBL/GenBank/DDBJ databases">
        <title>Whole genome shotgun sequence of Actinoplanes consettensis NBRC 14913.</title>
        <authorList>
            <person name="Komaki H."/>
            <person name="Tamura T."/>
        </authorList>
    </citation>
    <scope>NUCLEOTIDE SEQUENCE</scope>
    <source>
        <strain evidence="12">NBRC 14913</strain>
    </source>
</reference>
<dbReference type="PANTHER" id="PTHR24221">
    <property type="entry name" value="ATP-BINDING CASSETTE SUB-FAMILY B"/>
    <property type="match status" value="1"/>
</dbReference>
<dbReference type="SUPFAM" id="SSF52540">
    <property type="entry name" value="P-loop containing nucleoside triphosphate hydrolases"/>
    <property type="match status" value="1"/>
</dbReference>
<comment type="subcellular location">
    <subcellularLocation>
        <location evidence="1">Cell membrane</location>
        <topology evidence="1">Multi-pass membrane protein</topology>
    </subcellularLocation>
</comment>
<evidence type="ECO:0000256" key="3">
    <source>
        <dbReference type="ARBA" id="ARBA00022475"/>
    </source>
</evidence>
<dbReference type="GO" id="GO:0005886">
    <property type="term" value="C:plasma membrane"/>
    <property type="evidence" value="ECO:0007669"/>
    <property type="project" value="UniProtKB-SubCell"/>
</dbReference>
<dbReference type="GO" id="GO:0016887">
    <property type="term" value="F:ATP hydrolysis activity"/>
    <property type="evidence" value="ECO:0007669"/>
    <property type="project" value="InterPro"/>
</dbReference>
<dbReference type="InterPro" id="IPR003593">
    <property type="entry name" value="AAA+_ATPase"/>
</dbReference>
<dbReference type="InterPro" id="IPR027417">
    <property type="entry name" value="P-loop_NTPase"/>
</dbReference>
<evidence type="ECO:0000256" key="10">
    <source>
        <dbReference type="SAM" id="Phobius"/>
    </source>
</evidence>
<dbReference type="SMART" id="SM00382">
    <property type="entry name" value="AAA"/>
    <property type="match status" value="1"/>
</dbReference>
<dbReference type="PROSITE" id="PS00211">
    <property type="entry name" value="ABC_TRANSPORTER_1"/>
    <property type="match status" value="1"/>
</dbReference>
<name>A0A919SKU7_9ACTN</name>
<dbReference type="InterPro" id="IPR017871">
    <property type="entry name" value="ABC_transporter-like_CS"/>
</dbReference>
<evidence type="ECO:0000256" key="8">
    <source>
        <dbReference type="ARBA" id="ARBA00023136"/>
    </source>
</evidence>
<keyword evidence="7 10" id="KW-1133">Transmembrane helix</keyword>
<keyword evidence="4 10" id="KW-0812">Transmembrane</keyword>
<organism evidence="12 13">
    <name type="scientific">Winogradskya consettensis</name>
    <dbReference type="NCBI Taxonomy" id="113560"/>
    <lineage>
        <taxon>Bacteria</taxon>
        <taxon>Bacillati</taxon>
        <taxon>Actinomycetota</taxon>
        <taxon>Actinomycetes</taxon>
        <taxon>Micromonosporales</taxon>
        <taxon>Micromonosporaceae</taxon>
        <taxon>Winogradskya</taxon>
    </lineage>
</organism>
<evidence type="ECO:0000313" key="13">
    <source>
        <dbReference type="Proteomes" id="UP000680865"/>
    </source>
</evidence>
<dbReference type="PANTHER" id="PTHR24221:SF654">
    <property type="entry name" value="ATP-BINDING CASSETTE SUB-FAMILY B MEMBER 6"/>
    <property type="match status" value="1"/>
</dbReference>
<dbReference type="AlphaFoldDB" id="A0A919SKU7"/>
<proteinExistence type="inferred from homology"/>
<comment type="similarity">
    <text evidence="9">Belongs to the ABC transporter superfamily. Lipid exporter (TC 3.A.1.106) family.</text>
</comment>
<keyword evidence="3" id="KW-1003">Cell membrane</keyword>
<keyword evidence="5" id="KW-0547">Nucleotide-binding</keyword>
<feature type="transmembrane region" description="Helical" evidence="10">
    <location>
        <begin position="250"/>
        <end position="272"/>
    </location>
</feature>
<evidence type="ECO:0000256" key="2">
    <source>
        <dbReference type="ARBA" id="ARBA00022448"/>
    </source>
</evidence>
<dbReference type="EMBL" id="BOQP01000017">
    <property type="protein sequence ID" value="GIM73574.1"/>
    <property type="molecule type" value="Genomic_DNA"/>
</dbReference>
<keyword evidence="13" id="KW-1185">Reference proteome</keyword>
<dbReference type="PROSITE" id="PS50893">
    <property type="entry name" value="ABC_TRANSPORTER_2"/>
    <property type="match status" value="1"/>
</dbReference>
<protein>
    <submittedName>
        <fullName evidence="12">Multidrug ABC transporter permease</fullName>
    </submittedName>
</protein>
<keyword evidence="2" id="KW-0813">Transport</keyword>
<evidence type="ECO:0000256" key="6">
    <source>
        <dbReference type="ARBA" id="ARBA00022840"/>
    </source>
</evidence>
<evidence type="ECO:0000256" key="1">
    <source>
        <dbReference type="ARBA" id="ARBA00004651"/>
    </source>
</evidence>
<dbReference type="FunFam" id="3.40.50.300:FF:000299">
    <property type="entry name" value="ABC transporter ATP-binding protein/permease"/>
    <property type="match status" value="1"/>
</dbReference>